<dbReference type="SUPFAM" id="SSF81901">
    <property type="entry name" value="HCP-like"/>
    <property type="match status" value="2"/>
</dbReference>
<dbReference type="PANTHER" id="PTHR11102">
    <property type="entry name" value="SEL-1-LIKE PROTEIN"/>
    <property type="match status" value="1"/>
</dbReference>
<dbReference type="SMART" id="SM00671">
    <property type="entry name" value="SEL1"/>
    <property type="match status" value="3"/>
</dbReference>
<dbReference type="InterPro" id="IPR011990">
    <property type="entry name" value="TPR-like_helical_dom_sf"/>
</dbReference>
<sequence>MILKANSGIAVAQAELGDMYCDNTGGVEQDYRLAMEWYQKVAAQDNNAKAQLKIGYLFHSGFGVPQDDAPPFECHLTSAEQSNAMAHIKWMLKATGRGLVEAECMTEVTYKSEGCADMNFDRIMNWSLKAAEKNVPPALGNIGDMYLFGEGVPKDDVRASEGYRMAAEQGYTSAQFSLGNPYKDGDGVP</sequence>
<evidence type="ECO:0000313" key="2">
    <source>
        <dbReference type="EMBL" id="KAG9062216.1"/>
    </source>
</evidence>
<protein>
    <recommendedName>
        <fullName evidence="4">HCP-like protein</fullName>
    </recommendedName>
</protein>
<comment type="similarity">
    <text evidence="1">Belongs to the sel-1 family.</text>
</comment>
<gene>
    <name evidence="2" type="ORF">KI688_006548</name>
</gene>
<dbReference type="PANTHER" id="PTHR11102:SF160">
    <property type="entry name" value="ERAD-ASSOCIATED E3 UBIQUITIN-PROTEIN LIGASE COMPONENT HRD3"/>
    <property type="match status" value="1"/>
</dbReference>
<reference evidence="2" key="1">
    <citation type="submission" date="2021-06" db="EMBL/GenBank/DDBJ databases">
        <title>Genome Sequence of Mortierella hyaline Strain SCG-10, a Cold-Adapted, Nitrate-Reducing Fungus Isolated from Soil in Minnesota, USA.</title>
        <authorList>
            <person name="Aldossari N."/>
        </authorList>
    </citation>
    <scope>NUCLEOTIDE SEQUENCE</scope>
    <source>
        <strain evidence="2">SCG-10</strain>
    </source>
</reference>
<keyword evidence="3" id="KW-1185">Reference proteome</keyword>
<dbReference type="InterPro" id="IPR050767">
    <property type="entry name" value="Sel1_AlgK"/>
</dbReference>
<dbReference type="Gene3D" id="1.25.40.10">
    <property type="entry name" value="Tetratricopeptide repeat domain"/>
    <property type="match status" value="2"/>
</dbReference>
<dbReference type="AlphaFoldDB" id="A0A9P8BNV3"/>
<organism evidence="2 3">
    <name type="scientific">Linnemannia hyalina</name>
    <dbReference type="NCBI Taxonomy" id="64524"/>
    <lineage>
        <taxon>Eukaryota</taxon>
        <taxon>Fungi</taxon>
        <taxon>Fungi incertae sedis</taxon>
        <taxon>Mucoromycota</taxon>
        <taxon>Mortierellomycotina</taxon>
        <taxon>Mortierellomycetes</taxon>
        <taxon>Mortierellales</taxon>
        <taxon>Mortierellaceae</taxon>
        <taxon>Linnemannia</taxon>
    </lineage>
</organism>
<evidence type="ECO:0008006" key="4">
    <source>
        <dbReference type="Google" id="ProtNLM"/>
    </source>
</evidence>
<dbReference type="Proteomes" id="UP000707451">
    <property type="component" value="Unassembled WGS sequence"/>
</dbReference>
<dbReference type="EMBL" id="JAHRHY010000020">
    <property type="protein sequence ID" value="KAG9062216.1"/>
    <property type="molecule type" value="Genomic_DNA"/>
</dbReference>
<evidence type="ECO:0000256" key="1">
    <source>
        <dbReference type="ARBA" id="ARBA00038101"/>
    </source>
</evidence>
<proteinExistence type="inferred from homology"/>
<accession>A0A9P8BNV3</accession>
<name>A0A9P8BNV3_9FUNG</name>
<comment type="caution">
    <text evidence="2">The sequence shown here is derived from an EMBL/GenBank/DDBJ whole genome shotgun (WGS) entry which is preliminary data.</text>
</comment>
<evidence type="ECO:0000313" key="3">
    <source>
        <dbReference type="Proteomes" id="UP000707451"/>
    </source>
</evidence>
<dbReference type="OrthoDB" id="2384430at2759"/>
<dbReference type="Pfam" id="PF08238">
    <property type="entry name" value="Sel1"/>
    <property type="match status" value="4"/>
</dbReference>
<dbReference type="InterPro" id="IPR006597">
    <property type="entry name" value="Sel1-like"/>
</dbReference>